<protein>
    <submittedName>
        <fullName evidence="1 3">Uncharacterized protein</fullName>
    </submittedName>
</protein>
<evidence type="ECO:0000313" key="1">
    <source>
        <dbReference type="EMBL" id="VDP95591.1"/>
    </source>
</evidence>
<dbReference type="WBParaSite" id="ECPE_0001815701-mRNA-1">
    <property type="protein sequence ID" value="ECPE_0001815701-mRNA-1"/>
    <property type="gene ID" value="ECPE_0001815701"/>
</dbReference>
<dbReference type="EMBL" id="UZAN01074652">
    <property type="protein sequence ID" value="VDP95591.1"/>
    <property type="molecule type" value="Genomic_DNA"/>
</dbReference>
<reference evidence="1 2" key="2">
    <citation type="submission" date="2018-11" db="EMBL/GenBank/DDBJ databases">
        <authorList>
            <consortium name="Pathogen Informatics"/>
        </authorList>
    </citation>
    <scope>NUCLEOTIDE SEQUENCE [LARGE SCALE GENOMIC DNA]</scope>
    <source>
        <strain evidence="1 2">Egypt</strain>
    </source>
</reference>
<dbReference type="Proteomes" id="UP000272942">
    <property type="component" value="Unassembled WGS sequence"/>
</dbReference>
<name>A0A183BFX3_9TREM</name>
<evidence type="ECO:0000313" key="2">
    <source>
        <dbReference type="Proteomes" id="UP000272942"/>
    </source>
</evidence>
<evidence type="ECO:0000313" key="3">
    <source>
        <dbReference type="WBParaSite" id="ECPE_0001815701-mRNA-1"/>
    </source>
</evidence>
<sequence>MWTPHPSHRTRAVVSGHRLSCLLSSPTNP</sequence>
<dbReference type="AlphaFoldDB" id="A0A183BFX3"/>
<organism evidence="3">
    <name type="scientific">Echinostoma caproni</name>
    <dbReference type="NCBI Taxonomy" id="27848"/>
    <lineage>
        <taxon>Eukaryota</taxon>
        <taxon>Metazoa</taxon>
        <taxon>Spiralia</taxon>
        <taxon>Lophotrochozoa</taxon>
        <taxon>Platyhelminthes</taxon>
        <taxon>Trematoda</taxon>
        <taxon>Digenea</taxon>
        <taxon>Plagiorchiida</taxon>
        <taxon>Echinostomata</taxon>
        <taxon>Echinostomatoidea</taxon>
        <taxon>Echinostomatidae</taxon>
        <taxon>Echinostoma</taxon>
    </lineage>
</organism>
<proteinExistence type="predicted"/>
<accession>A0A183BFX3</accession>
<keyword evidence="2" id="KW-1185">Reference proteome</keyword>
<reference evidence="3" key="1">
    <citation type="submission" date="2016-06" db="UniProtKB">
        <authorList>
            <consortium name="WormBaseParasite"/>
        </authorList>
    </citation>
    <scope>IDENTIFICATION</scope>
</reference>
<gene>
    <name evidence="1" type="ORF">ECPE_LOCUS18108</name>
</gene>